<dbReference type="PANTHER" id="PTHR32305:SF15">
    <property type="entry name" value="PROTEIN RHSA-RELATED"/>
    <property type="match status" value="1"/>
</dbReference>
<sequence length="937" mass="105115">MHLHRDTATPTLSVIDPRSLIIRSVGYCRHPDRPEIDPRITRQVFDAAGRQVASWDPRLWGAAPKPNLATAYGLSGQALLTDSVDAGWQLSLPDEASLTCSFWDARGSQRHTEFDDQQRPVALIEQAFGEQAQVVERLTYAGATDTYAQHNQCGRLIRHDDPAGNRLINDYGLAGAELVESRRFLTSLDLPDWPAVLDLRDELLEEKSYLTRHAFYPTGELQHQTDAMSNVQTCHYNVAGKLSATWLLTAGEGKQPKCLVSDIRYNAQEQIERETAGNAVVTRAEYSVEDGRLLRLSAGVGEQPSLQDLHYAYDPVGNIVSLEDKTQAVTYFNRQRIDPISRYRYDSLYQLVEAKGWEVSQPSHGPALPDLLPTPLDPNQRRNYTQTFDYDAAGNLITRHHSGAPGFSMFTSAYSNRSLGQHDDGTLPGEPQIALGFDAAGNQLELQRGQAMRWDVRNQLKRVTLVQREDEPDDCECYGYDQPGYRLRKTHFTQASGRTLKVEVRYLPGLEIHSDADGKERHVISIDAGRNKVRILHWPDGSESDQLRFSLSDHLGSSTLELDDEAAVWSQEHYYPFGGTACWVGKSALVAKYKTIRYSGKERDATGLYYYRYRYYAPWLQRWISCDPAGIINGLNIFCFVANNPVVNKDLDGRFFYEGKDDFIEAALIASGKQIFARGLDQFPLYLSATISTQLSEMEGVFAEANYALTQGYTENAAILQSYFGPEYKIVESRLPRIWTRGVELANAYGGQAASGKFLGFIPGPGRHSRAEVRPDDFYGRVAINLNSINDSFGMVLGHELMHLNRVNRINAVGLNAMDNFYLNSTRPELLNYPVMQYDLPARGLSEAIMHGGLTLAYSENYPASHRDFITSVGNYMGLPDALDLETSIFMFNNAPHMRAEMAVNNADSIVYAAKSMSQLYQGKQENSNLFNSFLYG</sequence>
<organism evidence="1 2">
    <name type="scientific">Pseudomonas fluorescens</name>
    <dbReference type="NCBI Taxonomy" id="294"/>
    <lineage>
        <taxon>Bacteria</taxon>
        <taxon>Pseudomonadati</taxon>
        <taxon>Pseudomonadota</taxon>
        <taxon>Gammaproteobacteria</taxon>
        <taxon>Pseudomonadales</taxon>
        <taxon>Pseudomonadaceae</taxon>
        <taxon>Pseudomonas</taxon>
    </lineage>
</organism>
<gene>
    <name evidence="1" type="ORF">PS718_03486</name>
</gene>
<dbReference type="PANTHER" id="PTHR32305">
    <property type="match status" value="1"/>
</dbReference>
<dbReference type="AlphaFoldDB" id="A0A5E7D6M2"/>
<dbReference type="RefSeq" id="WP_150603926.1">
    <property type="nucleotide sequence ID" value="NZ_CABVHX010000015.1"/>
</dbReference>
<dbReference type="Gene3D" id="2.180.10.10">
    <property type="entry name" value="RHS repeat-associated core"/>
    <property type="match status" value="1"/>
</dbReference>
<dbReference type="EMBL" id="CABVHX010000015">
    <property type="protein sequence ID" value="VVO11761.1"/>
    <property type="molecule type" value="Genomic_DNA"/>
</dbReference>
<evidence type="ECO:0000313" key="1">
    <source>
        <dbReference type="EMBL" id="VVO11761.1"/>
    </source>
</evidence>
<proteinExistence type="predicted"/>
<name>A0A5E7D6M2_PSEFL</name>
<protein>
    <submittedName>
        <fullName evidence="1">Uncharacterized protein</fullName>
    </submittedName>
</protein>
<reference evidence="1 2" key="1">
    <citation type="submission" date="2019-09" db="EMBL/GenBank/DDBJ databases">
        <authorList>
            <person name="Chandra G."/>
            <person name="Truman W A."/>
        </authorList>
    </citation>
    <scope>NUCLEOTIDE SEQUENCE [LARGE SCALE GENOMIC DNA]</scope>
    <source>
        <strain evidence="1">PS718</strain>
    </source>
</reference>
<dbReference type="InterPro" id="IPR022385">
    <property type="entry name" value="Rhs_assc_core"/>
</dbReference>
<evidence type="ECO:0000313" key="2">
    <source>
        <dbReference type="Proteomes" id="UP000325375"/>
    </source>
</evidence>
<dbReference type="NCBIfam" id="TIGR03696">
    <property type="entry name" value="Rhs_assc_core"/>
    <property type="match status" value="1"/>
</dbReference>
<accession>A0A5E7D6M2</accession>
<dbReference type="InterPro" id="IPR050708">
    <property type="entry name" value="T6SS_VgrG/RHS"/>
</dbReference>
<dbReference type="Proteomes" id="UP000325375">
    <property type="component" value="Unassembled WGS sequence"/>
</dbReference>